<dbReference type="InterPro" id="IPR050523">
    <property type="entry name" value="AKR_Detox_Biosynth"/>
</dbReference>
<dbReference type="PANTHER" id="PTHR43364">
    <property type="entry name" value="NADH-SPECIFIC METHYLGLYOXAL REDUCTASE-RELATED"/>
    <property type="match status" value="1"/>
</dbReference>
<dbReference type="RefSeq" id="WP_203960309.1">
    <property type="nucleotide sequence ID" value="NZ_AP023355.1"/>
</dbReference>
<dbReference type="EMBL" id="AP023355">
    <property type="protein sequence ID" value="BCJ33419.1"/>
    <property type="molecule type" value="Genomic_DNA"/>
</dbReference>
<evidence type="ECO:0000259" key="3">
    <source>
        <dbReference type="Pfam" id="PF00248"/>
    </source>
</evidence>
<feature type="region of interest" description="Disordered" evidence="2">
    <location>
        <begin position="313"/>
        <end position="334"/>
    </location>
</feature>
<gene>
    <name evidence="4" type="ORF">Athai_09220</name>
</gene>
<dbReference type="AlphaFoldDB" id="A0A7R7DKH4"/>
<dbReference type="GO" id="GO:0005829">
    <property type="term" value="C:cytosol"/>
    <property type="evidence" value="ECO:0007669"/>
    <property type="project" value="TreeGrafter"/>
</dbReference>
<dbReference type="Pfam" id="PF00248">
    <property type="entry name" value="Aldo_ket_red"/>
    <property type="match status" value="1"/>
</dbReference>
<dbReference type="CDD" id="cd19088">
    <property type="entry name" value="AKR_AKR13B1"/>
    <property type="match status" value="1"/>
</dbReference>
<proteinExistence type="predicted"/>
<sequence length="334" mass="35009">MPTSHSPATPQPAVGTVHAGGTGPLGRHTVSRIGYGAMQLERLHDDRAAALAVLRRAVELGADHVDTAQFYGNGFVNELIRDAYRPDDGVVVVSKVGADPDLGARIPLRSAQRPEQLRASVEDNLRSLGLDQIPVVNLRRLGSGPGLRPTGDQIVDLDDQLAVMTALRDEGKIGAIGLSGVTADEVRRAVPAGIVCVQNAYSLVARDDEPTLRLCQTEQIAWMPFFPLGGAFPGMTHVQDVPEVVAVAESLGVTAAQVGLAWLLRHAPNVLLIPGTASAEHLAANIAAGDVEIPDDALAALDAVPTHSTDIAVDEDNWPDEAGAERQAPASHGG</sequence>
<keyword evidence="5" id="KW-1185">Reference proteome</keyword>
<name>A0A7R7DKH4_9ACTN</name>
<feature type="region of interest" description="Disordered" evidence="2">
    <location>
        <begin position="1"/>
        <end position="25"/>
    </location>
</feature>
<feature type="domain" description="NADP-dependent oxidoreductase" evidence="3">
    <location>
        <begin position="32"/>
        <end position="304"/>
    </location>
</feature>
<dbReference type="Proteomes" id="UP000611640">
    <property type="component" value="Chromosome"/>
</dbReference>
<organism evidence="4 5">
    <name type="scientific">Actinocatenispora thailandica</name>
    <dbReference type="NCBI Taxonomy" id="227318"/>
    <lineage>
        <taxon>Bacteria</taxon>
        <taxon>Bacillati</taxon>
        <taxon>Actinomycetota</taxon>
        <taxon>Actinomycetes</taxon>
        <taxon>Micromonosporales</taxon>
        <taxon>Micromonosporaceae</taxon>
        <taxon>Actinocatenispora</taxon>
    </lineage>
</organism>
<dbReference type="Gene3D" id="3.20.20.100">
    <property type="entry name" value="NADP-dependent oxidoreductase domain"/>
    <property type="match status" value="1"/>
</dbReference>
<dbReference type="InterPro" id="IPR023210">
    <property type="entry name" value="NADP_OxRdtase_dom"/>
</dbReference>
<evidence type="ECO:0000256" key="2">
    <source>
        <dbReference type="SAM" id="MobiDB-lite"/>
    </source>
</evidence>
<dbReference type="SUPFAM" id="SSF51430">
    <property type="entry name" value="NAD(P)-linked oxidoreductase"/>
    <property type="match status" value="1"/>
</dbReference>
<dbReference type="KEGG" id="atl:Athai_09220"/>
<protein>
    <submittedName>
        <fullName evidence="4">Oxidoreductase</fullName>
    </submittedName>
</protein>
<dbReference type="GO" id="GO:0016491">
    <property type="term" value="F:oxidoreductase activity"/>
    <property type="evidence" value="ECO:0007669"/>
    <property type="project" value="UniProtKB-KW"/>
</dbReference>
<evidence type="ECO:0000256" key="1">
    <source>
        <dbReference type="ARBA" id="ARBA00023002"/>
    </source>
</evidence>
<reference evidence="4 5" key="1">
    <citation type="submission" date="2020-08" db="EMBL/GenBank/DDBJ databases">
        <title>Whole genome shotgun sequence of Actinocatenispora thailandica NBRC 105041.</title>
        <authorList>
            <person name="Komaki H."/>
            <person name="Tamura T."/>
        </authorList>
    </citation>
    <scope>NUCLEOTIDE SEQUENCE [LARGE SCALE GENOMIC DNA]</scope>
    <source>
        <strain evidence="4 5">NBRC 105041</strain>
    </source>
</reference>
<evidence type="ECO:0000313" key="4">
    <source>
        <dbReference type="EMBL" id="BCJ33419.1"/>
    </source>
</evidence>
<dbReference type="PANTHER" id="PTHR43364:SF4">
    <property type="entry name" value="NAD(P)-LINKED OXIDOREDUCTASE SUPERFAMILY PROTEIN"/>
    <property type="match status" value="1"/>
</dbReference>
<keyword evidence="1" id="KW-0560">Oxidoreductase</keyword>
<accession>A0A7R7DKH4</accession>
<evidence type="ECO:0000313" key="5">
    <source>
        <dbReference type="Proteomes" id="UP000611640"/>
    </source>
</evidence>
<dbReference type="InterPro" id="IPR036812">
    <property type="entry name" value="NAD(P)_OxRdtase_dom_sf"/>
</dbReference>